<gene>
    <name evidence="1" type="ORF">MMF97_02070</name>
</gene>
<proteinExistence type="predicted"/>
<organism evidence="1 2">
    <name type="scientific">Pedobacter montanisoli</name>
    <dbReference type="NCBI Taxonomy" id="2923277"/>
    <lineage>
        <taxon>Bacteria</taxon>
        <taxon>Pseudomonadati</taxon>
        <taxon>Bacteroidota</taxon>
        <taxon>Sphingobacteriia</taxon>
        <taxon>Sphingobacteriales</taxon>
        <taxon>Sphingobacteriaceae</taxon>
        <taxon>Pedobacter</taxon>
    </lineage>
</organism>
<protein>
    <recommendedName>
        <fullName evidence="3">Bacteriocin</fullName>
    </recommendedName>
</protein>
<accession>A0ABS9ZVF0</accession>
<evidence type="ECO:0000313" key="1">
    <source>
        <dbReference type="EMBL" id="MCJ0741479.1"/>
    </source>
</evidence>
<evidence type="ECO:0000313" key="2">
    <source>
        <dbReference type="Proteomes" id="UP001165460"/>
    </source>
</evidence>
<comment type="caution">
    <text evidence="1">The sequence shown here is derived from an EMBL/GenBank/DDBJ whole genome shotgun (WGS) entry which is preliminary data.</text>
</comment>
<dbReference type="Proteomes" id="UP001165460">
    <property type="component" value="Unassembled WGS sequence"/>
</dbReference>
<reference evidence="1" key="1">
    <citation type="submission" date="2022-03" db="EMBL/GenBank/DDBJ databases">
        <authorList>
            <person name="Woo C.Y."/>
        </authorList>
    </citation>
    <scope>NUCLEOTIDE SEQUENCE</scope>
    <source>
        <strain evidence="1">CYS-01</strain>
    </source>
</reference>
<dbReference type="RefSeq" id="WP_243358359.1">
    <property type="nucleotide sequence ID" value="NZ_JALGBH010000001.1"/>
</dbReference>
<sequence length="78" mass="8320">MDKFNLLSRAEMKNVTGGSIPKEFDGYNPNCGETNPVGDYVCCTWTSIIHVGEMDCDSASTACANQGGHGITTDPSRC</sequence>
<dbReference type="EMBL" id="JALGBH010000001">
    <property type="protein sequence ID" value="MCJ0741479.1"/>
    <property type="molecule type" value="Genomic_DNA"/>
</dbReference>
<name>A0ABS9ZVF0_9SPHI</name>
<evidence type="ECO:0008006" key="3">
    <source>
        <dbReference type="Google" id="ProtNLM"/>
    </source>
</evidence>
<keyword evidence="2" id="KW-1185">Reference proteome</keyword>